<comment type="caution">
    <text evidence="8">The sequence shown here is derived from an EMBL/GenBank/DDBJ whole genome shotgun (WGS) entry which is preliminary data.</text>
</comment>
<dbReference type="Gene3D" id="3.90.226.10">
    <property type="entry name" value="2-enoyl-CoA Hydratase, Chain A, domain 1"/>
    <property type="match status" value="1"/>
</dbReference>
<dbReference type="Pfam" id="PF00378">
    <property type="entry name" value="ECH_1"/>
    <property type="match status" value="1"/>
</dbReference>
<dbReference type="InterPro" id="IPR014748">
    <property type="entry name" value="Enoyl-CoA_hydra_C"/>
</dbReference>
<dbReference type="OrthoDB" id="2018133at2759"/>
<dbReference type="STRING" id="44941.A0A397UNJ8"/>
<evidence type="ECO:0000256" key="7">
    <source>
        <dbReference type="RuleBase" id="RU003707"/>
    </source>
</evidence>
<evidence type="ECO:0000256" key="2">
    <source>
        <dbReference type="ARBA" id="ARBA00012076"/>
    </source>
</evidence>
<keyword evidence="5" id="KW-0456">Lyase</keyword>
<dbReference type="Proteomes" id="UP000266673">
    <property type="component" value="Unassembled WGS sequence"/>
</dbReference>
<dbReference type="GO" id="GO:0005739">
    <property type="term" value="C:mitochondrion"/>
    <property type="evidence" value="ECO:0007669"/>
    <property type="project" value="TreeGrafter"/>
</dbReference>
<dbReference type="InterPro" id="IPR018376">
    <property type="entry name" value="Enoyl-CoA_hyd/isom_CS"/>
</dbReference>
<dbReference type="GO" id="GO:0004300">
    <property type="term" value="F:enoyl-CoA hydratase activity"/>
    <property type="evidence" value="ECO:0007669"/>
    <property type="project" value="UniProtKB-EC"/>
</dbReference>
<dbReference type="EC" id="4.2.1.17" evidence="2"/>
<dbReference type="Gene3D" id="1.10.12.10">
    <property type="entry name" value="Lyase 2-enoyl-coa Hydratase, Chain A, domain 2"/>
    <property type="match status" value="1"/>
</dbReference>
<dbReference type="SUPFAM" id="SSF52096">
    <property type="entry name" value="ClpP/crotonase"/>
    <property type="match status" value="1"/>
</dbReference>
<keyword evidence="4" id="KW-0443">Lipid metabolism</keyword>
<evidence type="ECO:0000256" key="5">
    <source>
        <dbReference type="ARBA" id="ARBA00023239"/>
    </source>
</evidence>
<dbReference type="PROSITE" id="PS00166">
    <property type="entry name" value="ENOYL_COA_HYDRATASE"/>
    <property type="match status" value="1"/>
</dbReference>
<evidence type="ECO:0000256" key="3">
    <source>
        <dbReference type="ARBA" id="ARBA00022832"/>
    </source>
</evidence>
<evidence type="ECO:0000256" key="4">
    <source>
        <dbReference type="ARBA" id="ARBA00023098"/>
    </source>
</evidence>
<evidence type="ECO:0000256" key="1">
    <source>
        <dbReference type="ARBA" id="ARBA00005254"/>
    </source>
</evidence>
<dbReference type="CDD" id="cd06558">
    <property type="entry name" value="crotonase-like"/>
    <property type="match status" value="1"/>
</dbReference>
<sequence>MLVSLVRSFSRQGIRVPVSRFSTYNALRSNSDYKSDAPNYEHILTESHDKVGLITLNRPKTFNALSSDLFHEINDALKKFENDSSIGAIVITGNERAFSAGADIKEMLNQTFANSYKTNFLFHWGEINNIKKPVIAAVNGFALGGGCELAMSCDVIYAGETAKFGQPEIKLGLIPGAGGTQRLTRVIGKSKAMELVLSGRTFTAQEAEQWGLVSKVFPVGEVLEKAIELGQEFAGFSQPVIQAAKESVNSAYELSLREGCHFERRIFQALFSLNDAKEGKDAFANKREAKWTHD</sequence>
<organism evidence="8 9">
    <name type="scientific">Gigaspora rosea</name>
    <dbReference type="NCBI Taxonomy" id="44941"/>
    <lineage>
        <taxon>Eukaryota</taxon>
        <taxon>Fungi</taxon>
        <taxon>Fungi incertae sedis</taxon>
        <taxon>Mucoromycota</taxon>
        <taxon>Glomeromycotina</taxon>
        <taxon>Glomeromycetes</taxon>
        <taxon>Diversisporales</taxon>
        <taxon>Gigasporaceae</taxon>
        <taxon>Gigaspora</taxon>
    </lineage>
</organism>
<dbReference type="FunFam" id="1.10.12.10:FF:000001">
    <property type="entry name" value="Probable enoyl-CoA hydratase, mitochondrial"/>
    <property type="match status" value="1"/>
</dbReference>
<gene>
    <name evidence="8" type="ORF">C2G38_2210184</name>
</gene>
<dbReference type="AlphaFoldDB" id="A0A397UNJ8"/>
<keyword evidence="3" id="KW-0276">Fatty acid metabolism</keyword>
<dbReference type="InterPro" id="IPR029045">
    <property type="entry name" value="ClpP/crotonase-like_dom_sf"/>
</dbReference>
<dbReference type="PANTHER" id="PTHR11941:SF54">
    <property type="entry name" value="ENOYL-COA HYDRATASE, MITOCHONDRIAL"/>
    <property type="match status" value="1"/>
</dbReference>
<comment type="similarity">
    <text evidence="1 7">Belongs to the enoyl-CoA hydratase/isomerase family.</text>
</comment>
<accession>A0A397UNJ8</accession>
<evidence type="ECO:0000313" key="9">
    <source>
        <dbReference type="Proteomes" id="UP000266673"/>
    </source>
</evidence>
<reference evidence="8 9" key="1">
    <citation type="submission" date="2018-06" db="EMBL/GenBank/DDBJ databases">
        <title>Comparative genomics reveals the genomic features of Rhizophagus irregularis, R. cerebriforme, R. diaphanum and Gigaspora rosea, and their symbiotic lifestyle signature.</title>
        <authorList>
            <person name="Morin E."/>
            <person name="San Clemente H."/>
            <person name="Chen E.C.H."/>
            <person name="De La Providencia I."/>
            <person name="Hainaut M."/>
            <person name="Kuo A."/>
            <person name="Kohler A."/>
            <person name="Murat C."/>
            <person name="Tang N."/>
            <person name="Roy S."/>
            <person name="Loubradou J."/>
            <person name="Henrissat B."/>
            <person name="Grigoriev I.V."/>
            <person name="Corradi N."/>
            <person name="Roux C."/>
            <person name="Martin F.M."/>
        </authorList>
    </citation>
    <scope>NUCLEOTIDE SEQUENCE [LARGE SCALE GENOMIC DNA]</scope>
    <source>
        <strain evidence="8 9">DAOM 194757</strain>
    </source>
</reference>
<dbReference type="PANTHER" id="PTHR11941">
    <property type="entry name" value="ENOYL-COA HYDRATASE-RELATED"/>
    <property type="match status" value="1"/>
</dbReference>
<dbReference type="InterPro" id="IPR001753">
    <property type="entry name" value="Enoyl-CoA_hydra/iso"/>
</dbReference>
<proteinExistence type="inferred from homology"/>
<dbReference type="FunFam" id="3.90.226.10:FF:000019">
    <property type="entry name" value="Enoyl-CoA hydratase, mitochondrial"/>
    <property type="match status" value="1"/>
</dbReference>
<name>A0A397UNJ8_9GLOM</name>
<keyword evidence="9" id="KW-1185">Reference proteome</keyword>
<dbReference type="EMBL" id="QKWP01001436">
    <property type="protein sequence ID" value="RIB08953.1"/>
    <property type="molecule type" value="Genomic_DNA"/>
</dbReference>
<evidence type="ECO:0000256" key="6">
    <source>
        <dbReference type="ARBA" id="ARBA00073937"/>
    </source>
</evidence>
<protein>
    <recommendedName>
        <fullName evidence="6">Probable enoyl-CoA hydratase, mitochondrial</fullName>
        <ecNumber evidence="2">4.2.1.17</ecNumber>
    </recommendedName>
</protein>
<evidence type="ECO:0000313" key="8">
    <source>
        <dbReference type="EMBL" id="RIB08953.1"/>
    </source>
</evidence>
<dbReference type="GO" id="GO:0006635">
    <property type="term" value="P:fatty acid beta-oxidation"/>
    <property type="evidence" value="ECO:0007669"/>
    <property type="project" value="TreeGrafter"/>
</dbReference>